<reference key="2">
    <citation type="submission" date="2011-10" db="EMBL/GenBank/DDBJ databases">
        <title>The genome and transcriptome sequence of Clonorchis sinensis provide insights into the carcinogenic liver fluke.</title>
        <authorList>
            <person name="Wang X."/>
            <person name="Huang Y."/>
            <person name="Chen W."/>
            <person name="Liu H."/>
            <person name="Guo L."/>
            <person name="Chen Y."/>
            <person name="Luo F."/>
            <person name="Zhou W."/>
            <person name="Sun J."/>
            <person name="Mao Q."/>
            <person name="Liang P."/>
            <person name="Zhou C."/>
            <person name="Tian Y."/>
            <person name="Men J."/>
            <person name="Lv X."/>
            <person name="Huang L."/>
            <person name="Zhou J."/>
            <person name="Hu Y."/>
            <person name="Li R."/>
            <person name="Zhang F."/>
            <person name="Lei H."/>
            <person name="Li X."/>
            <person name="Hu X."/>
            <person name="Liang C."/>
            <person name="Xu J."/>
            <person name="Wu Z."/>
            <person name="Yu X."/>
        </authorList>
    </citation>
    <scope>NUCLEOTIDE SEQUENCE</scope>
    <source>
        <strain>Henan</strain>
    </source>
</reference>
<proteinExistence type="predicted"/>
<dbReference type="Proteomes" id="UP000008909">
    <property type="component" value="Unassembled WGS sequence"/>
</dbReference>
<evidence type="ECO:0000313" key="2">
    <source>
        <dbReference type="Proteomes" id="UP000008909"/>
    </source>
</evidence>
<evidence type="ECO:0000313" key="1">
    <source>
        <dbReference type="EMBL" id="GAA54576.1"/>
    </source>
</evidence>
<evidence type="ECO:0008006" key="3">
    <source>
        <dbReference type="Google" id="ProtNLM"/>
    </source>
</evidence>
<keyword evidence="2" id="KW-1185">Reference proteome</keyword>
<organism evidence="1 2">
    <name type="scientific">Clonorchis sinensis</name>
    <name type="common">Chinese liver fluke</name>
    <dbReference type="NCBI Taxonomy" id="79923"/>
    <lineage>
        <taxon>Eukaryota</taxon>
        <taxon>Metazoa</taxon>
        <taxon>Spiralia</taxon>
        <taxon>Lophotrochozoa</taxon>
        <taxon>Platyhelminthes</taxon>
        <taxon>Trematoda</taxon>
        <taxon>Digenea</taxon>
        <taxon>Opisthorchiida</taxon>
        <taxon>Opisthorchiata</taxon>
        <taxon>Opisthorchiidae</taxon>
        <taxon>Clonorchis</taxon>
    </lineage>
</organism>
<reference evidence="1" key="1">
    <citation type="journal article" date="2011" name="Genome Biol.">
        <title>The draft genome of the carcinogenic human liver fluke Clonorchis sinensis.</title>
        <authorList>
            <person name="Wang X."/>
            <person name="Chen W."/>
            <person name="Huang Y."/>
            <person name="Sun J."/>
            <person name="Men J."/>
            <person name="Liu H."/>
            <person name="Luo F."/>
            <person name="Guo L."/>
            <person name="Lv X."/>
            <person name="Deng C."/>
            <person name="Zhou C."/>
            <person name="Fan Y."/>
            <person name="Li X."/>
            <person name="Huang L."/>
            <person name="Hu Y."/>
            <person name="Liang C."/>
            <person name="Hu X."/>
            <person name="Xu J."/>
            <person name="Yu X."/>
        </authorList>
    </citation>
    <scope>NUCLEOTIDE SEQUENCE [LARGE SCALE GENOMIC DNA]</scope>
    <source>
        <strain evidence="1">Henan</strain>
    </source>
</reference>
<accession>G7YNP5</accession>
<name>G7YNP5_CLOSI</name>
<sequence>MEKPFDTENSRALHQLIRLTDYKKAVVLFASSRGRVKTYGKLSPKFTTSSSTGQGIPLSHILFNFVIDTIMEGSLTVSNPCGVEMLTGHLLTDTKYAEDIVLLGSDIVRIQILSNLNNPASWFGDHLGASQASPVTIRTLLASHKEPADLVKNRRVLVVPPLIVHGHLITVTKLDLAEVERFVCRRDPPSYTYQRPPGGQYPSFEQAPVFSEVSSAQKQSGQDTTAAGVIRGSLFQPKTTTQLSLSSATSAY</sequence>
<dbReference type="AlphaFoldDB" id="G7YNP5"/>
<protein>
    <recommendedName>
        <fullName evidence="3">Reverse transcriptase domain-containing protein</fullName>
    </recommendedName>
</protein>
<gene>
    <name evidence="1" type="ORF">CLF_103978</name>
</gene>
<dbReference type="EMBL" id="DF143904">
    <property type="protein sequence ID" value="GAA54576.1"/>
    <property type="molecule type" value="Genomic_DNA"/>
</dbReference>